<dbReference type="SUPFAM" id="SSF47781">
    <property type="entry name" value="RuvA domain 2-like"/>
    <property type="match status" value="1"/>
</dbReference>
<feature type="region of interest" description="Disordered" evidence="1">
    <location>
        <begin position="52"/>
        <end position="93"/>
    </location>
</feature>
<feature type="domain" description="Helix-hairpin-helix DNA-binding motif class 1" evidence="3">
    <location>
        <begin position="210"/>
        <end position="229"/>
    </location>
</feature>
<gene>
    <name evidence="4" type="ORF">GcLGCM259_1467</name>
</gene>
<dbReference type="GO" id="GO:0006281">
    <property type="term" value="P:DNA repair"/>
    <property type="evidence" value="ECO:0007669"/>
    <property type="project" value="InterPro"/>
</dbReference>
<evidence type="ECO:0000256" key="2">
    <source>
        <dbReference type="SAM" id="Phobius"/>
    </source>
</evidence>
<dbReference type="SMART" id="SM00278">
    <property type="entry name" value="HhH1"/>
    <property type="match status" value="2"/>
</dbReference>
<dbReference type="AlphaFoldDB" id="A0A5B7WSY8"/>
<feature type="transmembrane region" description="Helical" evidence="2">
    <location>
        <begin position="21"/>
        <end position="44"/>
    </location>
</feature>
<keyword evidence="2" id="KW-1133">Transmembrane helix</keyword>
<accession>A0A5B7WSY8</accession>
<evidence type="ECO:0000313" key="5">
    <source>
        <dbReference type="Proteomes" id="UP000307000"/>
    </source>
</evidence>
<proteinExistence type="predicted"/>
<dbReference type="RefSeq" id="WP_138926237.1">
    <property type="nucleotide sequence ID" value="NZ_CP034412.1"/>
</dbReference>
<dbReference type="InterPro" id="IPR010994">
    <property type="entry name" value="RuvA_2-like"/>
</dbReference>
<keyword evidence="2" id="KW-0812">Transmembrane</keyword>
<feature type="compositionally biased region" description="Low complexity" evidence="1">
    <location>
        <begin position="52"/>
        <end position="62"/>
    </location>
</feature>
<feature type="compositionally biased region" description="Low complexity" evidence="1">
    <location>
        <begin position="176"/>
        <end position="196"/>
    </location>
</feature>
<dbReference type="GO" id="GO:0003677">
    <property type="term" value="F:DNA binding"/>
    <property type="evidence" value="ECO:0007669"/>
    <property type="project" value="InterPro"/>
</dbReference>
<dbReference type="Pfam" id="PF12836">
    <property type="entry name" value="HHH_3"/>
    <property type="match status" value="1"/>
</dbReference>
<dbReference type="InterPro" id="IPR019554">
    <property type="entry name" value="Soluble_ligand-bd"/>
</dbReference>
<reference evidence="4 5" key="1">
    <citation type="submission" date="2018-12" db="EMBL/GenBank/DDBJ databases">
        <title>Complete Genome Sequence of Glutamicibacter creatinolyticus strain LGCM259,isolated from an abscess of a 12-year-old mare in Italy.</title>
        <authorList>
            <person name="Santos R.G."/>
            <person name="Silva A.L."/>
            <person name="Seyffert N."/>
            <person name="Castro T.L.P."/>
            <person name="Attili A.R."/>
            <person name="Rifici C."/>
            <person name="Mazzullo G."/>
            <person name="Brenig B."/>
            <person name="Venanzi F."/>
            <person name="Azevedo V."/>
        </authorList>
    </citation>
    <scope>NUCLEOTIDE SEQUENCE [LARGE SCALE GENOMIC DNA]</scope>
    <source>
        <strain evidence="4 5">LGCM 259</strain>
    </source>
</reference>
<dbReference type="GO" id="GO:0015628">
    <property type="term" value="P:protein secretion by the type II secretion system"/>
    <property type="evidence" value="ECO:0007669"/>
    <property type="project" value="TreeGrafter"/>
</dbReference>
<evidence type="ECO:0000259" key="3">
    <source>
        <dbReference type="SMART" id="SM00278"/>
    </source>
</evidence>
<dbReference type="InterPro" id="IPR051675">
    <property type="entry name" value="Endo/Exo/Phosphatase_dom_1"/>
</dbReference>
<evidence type="ECO:0000313" key="4">
    <source>
        <dbReference type="EMBL" id="QCY47198.1"/>
    </source>
</evidence>
<sequence length="263" mass="26213">MGRHNFFPQRSPRPSRVRFAVSRAAAITLVVAVIGWIALSILFAPPDPNQTLGTVQTTTGQPGPDPPAPGQGTAPEEPGSSGPASTEAGPATGDGVVVHVVGAVRSPGVYRLPGGARIVDAIEAAGGMSPGARPELLNLASPVSDGQQVLLPHKDDPPGFSPAAQPPSAGPGTGGTDTTSATPSGAAAGGARSAPGAPGGKIPLNQADAETLMQLPGIGPALAGRIIDFREANGPFKSVEELEQVSGIGPVLMGKLRELVQAP</sequence>
<dbReference type="PANTHER" id="PTHR21180">
    <property type="entry name" value="ENDONUCLEASE/EXONUCLEASE/PHOSPHATASE FAMILY DOMAIN-CONTAINING PROTEIN 1"/>
    <property type="match status" value="1"/>
</dbReference>
<dbReference type="Pfam" id="PF10531">
    <property type="entry name" value="SLBB"/>
    <property type="match status" value="1"/>
</dbReference>
<feature type="region of interest" description="Disordered" evidence="1">
    <location>
        <begin position="147"/>
        <end position="204"/>
    </location>
</feature>
<dbReference type="Gene3D" id="1.10.150.280">
    <property type="entry name" value="AF1531-like domain"/>
    <property type="match status" value="1"/>
</dbReference>
<name>A0A5B7WSY8_9MICC</name>
<dbReference type="EMBL" id="CP034412">
    <property type="protein sequence ID" value="QCY47198.1"/>
    <property type="molecule type" value="Genomic_DNA"/>
</dbReference>
<keyword evidence="2" id="KW-0472">Membrane</keyword>
<protein>
    <recommendedName>
        <fullName evidence="3">Helix-hairpin-helix DNA-binding motif class 1 domain-containing protein</fullName>
    </recommendedName>
</protein>
<evidence type="ECO:0000256" key="1">
    <source>
        <dbReference type="SAM" id="MobiDB-lite"/>
    </source>
</evidence>
<dbReference type="KEGG" id="gcr:GcLGCM259_1467"/>
<feature type="domain" description="Helix-hairpin-helix DNA-binding motif class 1" evidence="3">
    <location>
        <begin position="240"/>
        <end position="259"/>
    </location>
</feature>
<organism evidence="4 5">
    <name type="scientific">Glutamicibacter creatinolyticus</name>
    <dbReference type="NCBI Taxonomy" id="162496"/>
    <lineage>
        <taxon>Bacteria</taxon>
        <taxon>Bacillati</taxon>
        <taxon>Actinomycetota</taxon>
        <taxon>Actinomycetes</taxon>
        <taxon>Micrococcales</taxon>
        <taxon>Micrococcaceae</taxon>
        <taxon>Glutamicibacter</taxon>
    </lineage>
</organism>
<keyword evidence="5" id="KW-1185">Reference proteome</keyword>
<dbReference type="GO" id="GO:0015627">
    <property type="term" value="C:type II protein secretion system complex"/>
    <property type="evidence" value="ECO:0007669"/>
    <property type="project" value="TreeGrafter"/>
</dbReference>
<dbReference type="Gene3D" id="3.10.560.10">
    <property type="entry name" value="Outer membrane lipoprotein wza domain like"/>
    <property type="match status" value="1"/>
</dbReference>
<dbReference type="InterPro" id="IPR003583">
    <property type="entry name" value="Hlx-hairpin-Hlx_DNA-bd_motif"/>
</dbReference>
<dbReference type="PANTHER" id="PTHR21180:SF32">
    <property type="entry name" value="ENDONUCLEASE_EXONUCLEASE_PHOSPHATASE FAMILY DOMAIN-CONTAINING PROTEIN 1"/>
    <property type="match status" value="1"/>
</dbReference>
<dbReference type="Proteomes" id="UP000307000">
    <property type="component" value="Chromosome"/>
</dbReference>